<dbReference type="Proteomes" id="UP000295444">
    <property type="component" value="Unassembled WGS sequence"/>
</dbReference>
<keyword evidence="1" id="KW-1133">Transmembrane helix</keyword>
<sequence length="211" mass="21821">MTLTAPAVRPTAALVEPARSRLIAGAVAGPLFMAVSYAQAFTRAGFDLSVHPFSFLSLGSLGWLQITNFAVSGLLFVIGATGVRRALPTSRFAPLGLGAMGVGMIMAACFSADPAYGFPAGVPEHVSLHGNLHAVAFVVAILGWITAAGVLSRRFFAQGRRGLGWYSAISAVLLVAPLPFMGASGGVVVLYASATLGWTWSAIACAKLVKR</sequence>
<accession>A0A4R6SC00</accession>
<gene>
    <name evidence="2" type="ORF">EV186_103444</name>
</gene>
<protein>
    <submittedName>
        <fullName evidence="2">Uncharacterized protein DUF998</fullName>
    </submittedName>
</protein>
<name>A0A4R6SC00_LABRH</name>
<dbReference type="RefSeq" id="WP_133850680.1">
    <property type="nucleotide sequence ID" value="NZ_SNXZ01000003.1"/>
</dbReference>
<dbReference type="EMBL" id="SNXZ01000003">
    <property type="protein sequence ID" value="TDP97480.1"/>
    <property type="molecule type" value="Genomic_DNA"/>
</dbReference>
<dbReference type="Pfam" id="PF06197">
    <property type="entry name" value="DUF998"/>
    <property type="match status" value="1"/>
</dbReference>
<proteinExistence type="predicted"/>
<comment type="caution">
    <text evidence="2">The sequence shown here is derived from an EMBL/GenBank/DDBJ whole genome shotgun (WGS) entry which is preliminary data.</text>
</comment>
<organism evidence="2 3">
    <name type="scientific">Labedaea rhizosphaerae</name>
    <dbReference type="NCBI Taxonomy" id="598644"/>
    <lineage>
        <taxon>Bacteria</taxon>
        <taxon>Bacillati</taxon>
        <taxon>Actinomycetota</taxon>
        <taxon>Actinomycetes</taxon>
        <taxon>Pseudonocardiales</taxon>
        <taxon>Pseudonocardiaceae</taxon>
        <taxon>Labedaea</taxon>
    </lineage>
</organism>
<keyword evidence="3" id="KW-1185">Reference proteome</keyword>
<feature type="transmembrane region" description="Helical" evidence="1">
    <location>
        <begin position="92"/>
        <end position="112"/>
    </location>
</feature>
<reference evidence="2 3" key="1">
    <citation type="submission" date="2019-03" db="EMBL/GenBank/DDBJ databases">
        <title>Genomic Encyclopedia of Type Strains, Phase IV (KMG-IV): sequencing the most valuable type-strain genomes for metagenomic binning, comparative biology and taxonomic classification.</title>
        <authorList>
            <person name="Goeker M."/>
        </authorList>
    </citation>
    <scope>NUCLEOTIDE SEQUENCE [LARGE SCALE GENOMIC DNA]</scope>
    <source>
        <strain evidence="2 3">DSM 45361</strain>
    </source>
</reference>
<feature type="transmembrane region" description="Helical" evidence="1">
    <location>
        <begin position="21"/>
        <end position="41"/>
    </location>
</feature>
<evidence type="ECO:0000256" key="1">
    <source>
        <dbReference type="SAM" id="Phobius"/>
    </source>
</evidence>
<feature type="transmembrane region" description="Helical" evidence="1">
    <location>
        <begin position="61"/>
        <end position="80"/>
    </location>
</feature>
<feature type="transmembrane region" description="Helical" evidence="1">
    <location>
        <begin position="132"/>
        <end position="151"/>
    </location>
</feature>
<feature type="transmembrane region" description="Helical" evidence="1">
    <location>
        <begin position="163"/>
        <end position="182"/>
    </location>
</feature>
<dbReference type="InterPro" id="IPR009339">
    <property type="entry name" value="DUF998"/>
</dbReference>
<evidence type="ECO:0000313" key="2">
    <source>
        <dbReference type="EMBL" id="TDP97480.1"/>
    </source>
</evidence>
<evidence type="ECO:0000313" key="3">
    <source>
        <dbReference type="Proteomes" id="UP000295444"/>
    </source>
</evidence>
<dbReference type="OrthoDB" id="8159487at2"/>
<keyword evidence="1" id="KW-0812">Transmembrane</keyword>
<feature type="transmembrane region" description="Helical" evidence="1">
    <location>
        <begin position="188"/>
        <end position="209"/>
    </location>
</feature>
<dbReference type="AlphaFoldDB" id="A0A4R6SC00"/>
<keyword evidence="1" id="KW-0472">Membrane</keyword>